<gene>
    <name evidence="2" type="ORF">AMTR_s00001p00203100</name>
</gene>
<dbReference type="Gene3D" id="1.20.1280.50">
    <property type="match status" value="1"/>
</dbReference>
<evidence type="ECO:0000313" key="2">
    <source>
        <dbReference type="EMBL" id="ERM96326.1"/>
    </source>
</evidence>
<feature type="domain" description="F-box" evidence="1">
    <location>
        <begin position="1"/>
        <end position="46"/>
    </location>
</feature>
<evidence type="ECO:0000259" key="1">
    <source>
        <dbReference type="PROSITE" id="PS50181"/>
    </source>
</evidence>
<dbReference type="PANTHER" id="PTHR31960:SF26">
    <property type="entry name" value="F-BOX DOMAIN CONTAINING PROTEIN"/>
    <property type="match status" value="1"/>
</dbReference>
<dbReference type="Gramene" id="ERM96326">
    <property type="protein sequence ID" value="ERM96326"/>
    <property type="gene ID" value="AMTR_s00001p00203100"/>
</dbReference>
<dbReference type="OMA" id="WFEFEVG"/>
<organism evidence="2 3">
    <name type="scientific">Amborella trichopoda</name>
    <dbReference type="NCBI Taxonomy" id="13333"/>
    <lineage>
        <taxon>Eukaryota</taxon>
        <taxon>Viridiplantae</taxon>
        <taxon>Streptophyta</taxon>
        <taxon>Embryophyta</taxon>
        <taxon>Tracheophyta</taxon>
        <taxon>Spermatophyta</taxon>
        <taxon>Magnoliopsida</taxon>
        <taxon>Amborellales</taxon>
        <taxon>Amborellaceae</taxon>
        <taxon>Amborella</taxon>
    </lineage>
</organism>
<dbReference type="EMBL" id="KI397142">
    <property type="protein sequence ID" value="ERM96326.1"/>
    <property type="molecule type" value="Genomic_DNA"/>
</dbReference>
<dbReference type="Proteomes" id="UP000017836">
    <property type="component" value="Unassembled WGS sequence"/>
</dbReference>
<dbReference type="HOGENOM" id="CLU_941191_0_0_1"/>
<sequence>MELSDLPQDCLCEILGRTPPSTIGSAAATCRRLAAAARCEATWAILLFPLSSPFLSLPLSCRLLSLSLSSPPLSLPLAPTKREIAHRLTHGVLVDGGKQLYKLSGRTGGFMAALSSSAMNITWGGDSRFWRRESSRSSWFGTVSRLLAVCWFEVRGNWTLWLPHGSYSLLWRIKVLNPHGGRLRFLSWHKPINFWLCLREGREENELILREKLAMAELSPSCYERWFEFKVGEFMVKSSDKMVRLEFGVEELDCSFWKGGLLLDCVAVRPLFCDDQICSDRPEWDFSKARGTPGVF</sequence>
<dbReference type="InterPro" id="IPR001810">
    <property type="entry name" value="F-box_dom"/>
</dbReference>
<dbReference type="InterPro" id="IPR025886">
    <property type="entry name" value="PP2-like"/>
</dbReference>
<evidence type="ECO:0000313" key="3">
    <source>
        <dbReference type="Proteomes" id="UP000017836"/>
    </source>
</evidence>
<dbReference type="OrthoDB" id="9970274at2759"/>
<dbReference type="eggNOG" id="ENOG502S3BH">
    <property type="taxonomic scope" value="Eukaryota"/>
</dbReference>
<name>W1NLG5_AMBTC</name>
<dbReference type="PANTHER" id="PTHR31960">
    <property type="entry name" value="F-BOX PROTEIN PP2-A15"/>
    <property type="match status" value="1"/>
</dbReference>
<keyword evidence="3" id="KW-1185">Reference proteome</keyword>
<proteinExistence type="predicted"/>
<dbReference type="AlphaFoldDB" id="W1NLG5"/>
<protein>
    <recommendedName>
        <fullName evidence="1">F-box domain-containing protein</fullName>
    </recommendedName>
</protein>
<dbReference type="SUPFAM" id="SSF81383">
    <property type="entry name" value="F-box domain"/>
    <property type="match status" value="1"/>
</dbReference>
<dbReference type="PROSITE" id="PS50181">
    <property type="entry name" value="FBOX"/>
    <property type="match status" value="1"/>
</dbReference>
<dbReference type="Pfam" id="PF14299">
    <property type="entry name" value="PP2"/>
    <property type="match status" value="1"/>
</dbReference>
<reference evidence="3" key="1">
    <citation type="journal article" date="2013" name="Science">
        <title>The Amborella genome and the evolution of flowering plants.</title>
        <authorList>
            <consortium name="Amborella Genome Project"/>
        </authorList>
    </citation>
    <scope>NUCLEOTIDE SEQUENCE [LARGE SCALE GENOMIC DNA]</scope>
</reference>
<accession>W1NLG5</accession>
<dbReference type="Pfam" id="PF12937">
    <property type="entry name" value="F-box-like"/>
    <property type="match status" value="1"/>
</dbReference>
<dbReference type="KEGG" id="atr:18424257"/>
<dbReference type="InterPro" id="IPR036047">
    <property type="entry name" value="F-box-like_dom_sf"/>
</dbReference>